<evidence type="ECO:0000256" key="7">
    <source>
        <dbReference type="ARBA" id="ARBA00022833"/>
    </source>
</evidence>
<evidence type="ECO:0000259" key="10">
    <source>
        <dbReference type="Pfam" id="PF01432"/>
    </source>
</evidence>
<dbReference type="InterPro" id="IPR045090">
    <property type="entry name" value="Pept_M3A_M3B"/>
</dbReference>
<gene>
    <name evidence="11" type="ORF">X975_12946</name>
</gene>
<comment type="subcellular location">
    <subcellularLocation>
        <location evidence="1">Cytoplasm</location>
    </subcellularLocation>
</comment>
<dbReference type="AlphaFoldDB" id="A0A087TKK2"/>
<comment type="cofactor">
    <cofactor evidence="9">
        <name>Zn(2+)</name>
        <dbReference type="ChEBI" id="CHEBI:29105"/>
    </cofactor>
    <text evidence="9">Binds 1 zinc ion.</text>
</comment>
<evidence type="ECO:0000256" key="3">
    <source>
        <dbReference type="ARBA" id="ARBA00022490"/>
    </source>
</evidence>
<feature type="non-terminal residue" evidence="11">
    <location>
        <position position="737"/>
    </location>
</feature>
<keyword evidence="4 9" id="KW-0645">Protease</keyword>
<dbReference type="FunFam" id="1.20.1050.40:FF:000001">
    <property type="entry name" value="Thimet oligopeptidase 1"/>
    <property type="match status" value="1"/>
</dbReference>
<evidence type="ECO:0000256" key="8">
    <source>
        <dbReference type="ARBA" id="ARBA00023049"/>
    </source>
</evidence>
<keyword evidence="12" id="KW-1185">Reference proteome</keyword>
<dbReference type="EMBL" id="KK115653">
    <property type="protein sequence ID" value="KFM65641.1"/>
    <property type="molecule type" value="Genomic_DNA"/>
</dbReference>
<protein>
    <submittedName>
        <fullName evidence="11">Thimet oligopeptidase</fullName>
    </submittedName>
</protein>
<dbReference type="PANTHER" id="PTHR11804">
    <property type="entry name" value="PROTEASE M3 THIMET OLIGOPEPTIDASE-RELATED"/>
    <property type="match status" value="1"/>
</dbReference>
<dbReference type="Gene3D" id="3.40.390.10">
    <property type="entry name" value="Collagenase (Catalytic Domain)"/>
    <property type="match status" value="1"/>
</dbReference>
<evidence type="ECO:0000256" key="2">
    <source>
        <dbReference type="ARBA" id="ARBA00006040"/>
    </source>
</evidence>
<sequence length="737" mass="85100">MSFRFSFHFAFSPSLFFKQTCKTSLARLRTVRCDKPFAPVLYPHNSYCGYLYYSTYYKSYRNINIKSTTNYIMSPLAGSVMNWDMKINPNELIKQADEVISNCRKKYDVVGAVPDSEVSYESVLKVLDNIDREYMNTLFALSFPQSVSTDKLVRDASTEADRKLQAFGVEASMRQDIFNKLLVLEQKQEPLEAEAKRYLERLIILGKRNGLHLSDKVQEEVKSIKNKVNDLAIQFNKNLVENSTILEFTDEELDGLPSDFISDLEKNPNTGKRKITLKYPHFFPVMRKCKNPETRRQMEFVFNTQCLDENSRILGELITLRKKHSDLLGYSNHASFIAELRMSKTAENIYKFLKELQHKLTPLWNEERKCLLELKEKECSDLGISFDGKLNPWDLFYYSTKVVETKYNVDKEKLKEYFPLSVVTKGLLEIYQELLGLKFEEIKNAEVWAEDVQLFSVADAHNGTLLGYFFLDLFPREGKYTHAALFELQPGCRNADGSCQIPIGAMVANFSKPLADKPSLLDHEEVETYFHEFGHTMHHVCAQTNFAKFSGTNVERDFVEAPSQMLENWCWEIEPLKRMSSHYADKSEIPKDLINALLKSRLANTGYRNLRQIVLAMFDHKIYTNPEADIAKMYSDLSEEIVGIKPTEGTNFATHFAHTVAEYDAQYYGYLWSEVYSADMFFSRFGSENLFNSEVGMDYRKKILQPGASKDAIDMVVDFLGRQPTQDAFLRSKGLQI</sequence>
<evidence type="ECO:0000313" key="12">
    <source>
        <dbReference type="Proteomes" id="UP000054359"/>
    </source>
</evidence>
<dbReference type="PANTHER" id="PTHR11804:SF84">
    <property type="entry name" value="SACCHAROLYSIN"/>
    <property type="match status" value="1"/>
</dbReference>
<evidence type="ECO:0000256" key="1">
    <source>
        <dbReference type="ARBA" id="ARBA00004496"/>
    </source>
</evidence>
<dbReference type="CDD" id="cd06455">
    <property type="entry name" value="M3A_TOP"/>
    <property type="match status" value="1"/>
</dbReference>
<dbReference type="GO" id="GO:0005758">
    <property type="term" value="C:mitochondrial intermembrane space"/>
    <property type="evidence" value="ECO:0007669"/>
    <property type="project" value="TreeGrafter"/>
</dbReference>
<dbReference type="Pfam" id="PF01432">
    <property type="entry name" value="Peptidase_M3"/>
    <property type="match status" value="1"/>
</dbReference>
<dbReference type="InterPro" id="IPR024080">
    <property type="entry name" value="Neurolysin/TOP_N"/>
</dbReference>
<keyword evidence="3" id="KW-0963">Cytoplasm</keyword>
<evidence type="ECO:0000256" key="6">
    <source>
        <dbReference type="ARBA" id="ARBA00022801"/>
    </source>
</evidence>
<reference evidence="11 12" key="1">
    <citation type="submission" date="2013-11" db="EMBL/GenBank/DDBJ databases">
        <title>Genome sequencing of Stegodyphus mimosarum.</title>
        <authorList>
            <person name="Bechsgaard J."/>
        </authorList>
    </citation>
    <scope>NUCLEOTIDE SEQUENCE [LARGE SCALE GENOMIC DNA]</scope>
</reference>
<dbReference type="OrthoDB" id="534666at2759"/>
<dbReference type="FunFam" id="3.40.390.10:FF:000006">
    <property type="entry name" value="Thimet oligopeptidase 1"/>
    <property type="match status" value="1"/>
</dbReference>
<evidence type="ECO:0000256" key="5">
    <source>
        <dbReference type="ARBA" id="ARBA00022723"/>
    </source>
</evidence>
<dbReference type="InterPro" id="IPR024077">
    <property type="entry name" value="Neurolysin/TOP_dom2"/>
</dbReference>
<evidence type="ECO:0000256" key="4">
    <source>
        <dbReference type="ARBA" id="ARBA00022670"/>
    </source>
</evidence>
<dbReference type="OMA" id="RSGAWCS"/>
<name>A0A087TKK2_STEMI</name>
<keyword evidence="6 9" id="KW-0378">Hydrolase</keyword>
<feature type="domain" description="Peptidase M3A/M3B catalytic" evidence="10">
    <location>
        <begin position="285"/>
        <end position="734"/>
    </location>
</feature>
<dbReference type="GO" id="GO:0006518">
    <property type="term" value="P:peptide metabolic process"/>
    <property type="evidence" value="ECO:0007669"/>
    <property type="project" value="TreeGrafter"/>
</dbReference>
<dbReference type="GO" id="GO:0046872">
    <property type="term" value="F:metal ion binding"/>
    <property type="evidence" value="ECO:0007669"/>
    <property type="project" value="UniProtKB-UniRule"/>
</dbReference>
<accession>A0A087TKK2</accession>
<dbReference type="GO" id="GO:0006508">
    <property type="term" value="P:proteolysis"/>
    <property type="evidence" value="ECO:0007669"/>
    <property type="project" value="UniProtKB-KW"/>
</dbReference>
<organism evidence="11 12">
    <name type="scientific">Stegodyphus mimosarum</name>
    <name type="common">African social velvet spider</name>
    <dbReference type="NCBI Taxonomy" id="407821"/>
    <lineage>
        <taxon>Eukaryota</taxon>
        <taxon>Metazoa</taxon>
        <taxon>Ecdysozoa</taxon>
        <taxon>Arthropoda</taxon>
        <taxon>Chelicerata</taxon>
        <taxon>Arachnida</taxon>
        <taxon>Araneae</taxon>
        <taxon>Araneomorphae</taxon>
        <taxon>Entelegynae</taxon>
        <taxon>Eresoidea</taxon>
        <taxon>Eresidae</taxon>
        <taxon>Stegodyphus</taxon>
    </lineage>
</organism>
<evidence type="ECO:0000256" key="9">
    <source>
        <dbReference type="RuleBase" id="RU003435"/>
    </source>
</evidence>
<dbReference type="Gene3D" id="1.10.1370.10">
    <property type="entry name" value="Neurolysin, domain 3"/>
    <property type="match status" value="1"/>
</dbReference>
<dbReference type="Proteomes" id="UP000054359">
    <property type="component" value="Unassembled WGS sequence"/>
</dbReference>
<dbReference type="MEROPS" id="M03.001"/>
<dbReference type="InterPro" id="IPR024079">
    <property type="entry name" value="MetalloPept_cat_dom_sf"/>
</dbReference>
<dbReference type="STRING" id="407821.A0A087TKK2"/>
<proteinExistence type="inferred from homology"/>
<dbReference type="InterPro" id="IPR001567">
    <property type="entry name" value="Pept_M3A_M3B_dom"/>
</dbReference>
<dbReference type="SUPFAM" id="SSF55486">
    <property type="entry name" value="Metalloproteases ('zincins'), catalytic domain"/>
    <property type="match status" value="1"/>
</dbReference>
<dbReference type="GO" id="GO:0004222">
    <property type="term" value="F:metalloendopeptidase activity"/>
    <property type="evidence" value="ECO:0007669"/>
    <property type="project" value="InterPro"/>
</dbReference>
<evidence type="ECO:0000313" key="11">
    <source>
        <dbReference type="EMBL" id="KFM65641.1"/>
    </source>
</evidence>
<keyword evidence="7 9" id="KW-0862">Zinc</keyword>
<keyword evidence="8 9" id="KW-0482">Metalloprotease</keyword>
<keyword evidence="5 9" id="KW-0479">Metal-binding</keyword>
<dbReference type="Gene3D" id="1.20.1050.40">
    <property type="entry name" value="Endopeptidase. Chain P, domain 1"/>
    <property type="match status" value="1"/>
</dbReference>
<comment type="similarity">
    <text evidence="2 9">Belongs to the peptidase M3 family.</text>
</comment>